<proteinExistence type="predicted"/>
<dbReference type="Proteomes" id="UP000006346">
    <property type="component" value="Chromosome"/>
</dbReference>
<keyword evidence="2" id="KW-0131">Cell cycle</keyword>
<dbReference type="Gene3D" id="3.30.420.40">
    <property type="match status" value="2"/>
</dbReference>
<accession>G7WDU6</accession>
<dbReference type="eggNOG" id="COG0849">
    <property type="taxonomic scope" value="Bacteria"/>
</dbReference>
<reference evidence="3" key="1">
    <citation type="submission" date="2011-11" db="EMBL/GenBank/DDBJ databases">
        <title>Complete sequence of Desulfosporosinus orientis DSM 765.</title>
        <authorList>
            <person name="Lucas S."/>
            <person name="Han J."/>
            <person name="Lapidus A."/>
            <person name="Cheng J.-F."/>
            <person name="Goodwin L."/>
            <person name="Pitluck S."/>
            <person name="Peters L."/>
            <person name="Ovchinnikova G."/>
            <person name="Teshima H."/>
            <person name="Detter J.C."/>
            <person name="Han C."/>
            <person name="Tapia R."/>
            <person name="Land M."/>
            <person name="Hauser L."/>
            <person name="Kyrpides N."/>
            <person name="Ivanova N."/>
            <person name="Pagani I."/>
            <person name="Pester M."/>
            <person name="Spring S."/>
            <person name="Ollivier B."/>
            <person name="Rattei T."/>
            <person name="Klenk H.-P."/>
            <person name="Wagner M."/>
            <person name="Loy A."/>
            <person name="Woyke T."/>
        </authorList>
    </citation>
    <scope>NUCLEOTIDE SEQUENCE [LARGE SCALE GENOMIC DNA]</scope>
    <source>
        <strain evidence="3">ATCC 19365 / DSM 765 / NCIMB 8382 / VKM B-1628</strain>
    </source>
</reference>
<dbReference type="SUPFAM" id="SSF53067">
    <property type="entry name" value="Actin-like ATPase domain"/>
    <property type="match status" value="2"/>
</dbReference>
<dbReference type="STRING" id="768706.Desor_3355"/>
<feature type="domain" description="SHS2" evidence="1">
    <location>
        <begin position="36"/>
        <end position="234"/>
    </location>
</feature>
<dbReference type="PANTHER" id="PTHR32432:SF3">
    <property type="entry name" value="ETHANOLAMINE UTILIZATION PROTEIN EUTJ"/>
    <property type="match status" value="1"/>
</dbReference>
<keyword evidence="2" id="KW-0132">Cell division</keyword>
<protein>
    <submittedName>
        <fullName evidence="2">Actin-like ATPase involved in cell division</fullName>
    </submittedName>
</protein>
<dbReference type="InterPro" id="IPR050696">
    <property type="entry name" value="FtsA/MreB"/>
</dbReference>
<reference evidence="2 3" key="2">
    <citation type="journal article" date="2012" name="J. Bacteriol.">
        <title>Complete genome sequences of Desulfosporosinus orientis DSM765T, Desulfosporosinus youngiae DSM17734T, Desulfosporosinus meridiei DSM13257T, and Desulfosporosinus acidiphilus DSM22704T.</title>
        <authorList>
            <person name="Pester M."/>
            <person name="Brambilla E."/>
            <person name="Alazard D."/>
            <person name="Rattei T."/>
            <person name="Weinmaier T."/>
            <person name="Han J."/>
            <person name="Lucas S."/>
            <person name="Lapidus A."/>
            <person name="Cheng J.F."/>
            <person name="Goodwin L."/>
            <person name="Pitluck S."/>
            <person name="Peters L."/>
            <person name="Ovchinnikova G."/>
            <person name="Teshima H."/>
            <person name="Detter J.C."/>
            <person name="Han C.S."/>
            <person name="Tapia R."/>
            <person name="Land M.L."/>
            <person name="Hauser L."/>
            <person name="Kyrpides N.C."/>
            <person name="Ivanova N.N."/>
            <person name="Pagani I."/>
            <person name="Huntmann M."/>
            <person name="Wei C.L."/>
            <person name="Davenport K.W."/>
            <person name="Daligault H."/>
            <person name="Chain P.S."/>
            <person name="Chen A."/>
            <person name="Mavromatis K."/>
            <person name="Markowitz V."/>
            <person name="Szeto E."/>
            <person name="Mikhailova N."/>
            <person name="Pati A."/>
            <person name="Wagner M."/>
            <person name="Woyke T."/>
            <person name="Ollivier B."/>
            <person name="Klenk H.P."/>
            <person name="Spring S."/>
            <person name="Loy A."/>
        </authorList>
    </citation>
    <scope>NUCLEOTIDE SEQUENCE [LARGE SCALE GENOMIC DNA]</scope>
    <source>
        <strain evidence="3">ATCC 19365 / DSM 765 / NCIMB 8382 / VKM B-1628</strain>
    </source>
</reference>
<dbReference type="AlphaFoldDB" id="G7WDU6"/>
<dbReference type="InterPro" id="IPR003494">
    <property type="entry name" value="SHS2_FtsA"/>
</dbReference>
<dbReference type="KEGG" id="dor:Desor_3355"/>
<dbReference type="PANTHER" id="PTHR32432">
    <property type="entry name" value="CELL DIVISION PROTEIN FTSA-RELATED"/>
    <property type="match status" value="1"/>
</dbReference>
<sequence>MRCSGFNICASNKILREGFCLKKANLGYEVRRVEPIFALDIGTRLVMGLVITKKEDQSYEILASAQTEHRQRAMYDGQVHDVDEVALAVAKVKTQLEKKLGIPLKQVAVAAAGRALRTEIASAENRELLPVRWERENVLALEIKAVHQALRQLQSSAEHELQSYHCVGYNTIAQWNESEKISNLIGQRGKVAKVSVIATFLPRTVVDGLVAVLGRVGLEMTSLTLEPIAAGQAAIPANMRRLNLALVDVGAGTADIALTRSGSFFAYGMVPMAGDEVTEEICTHYVLDFKVGEKLKRDLNKKKQLSFTDFLGSKMVVAQAEVLSIIQPVVAGLAEKIAQEILKLNESAPHAIILIGGGSLTPMLCELLAETMGMPQNRVGVQIRERLGDITGEKNLKGPETITPIGIGIAALDGNGLQYYTVKVNGASVPIFALQLSTVAEALLAAGIQPRSFFGKPGAALTFELNNEMQVIKGSLGSPAQLLVNGSPGKLDQSLEAGDEIVFTPGANGKDAQVCFKDILPSQQPKQITWNGQREMYAPQILVDQQWVSESDPILDGYKINYIPNDDLNHLLKQKGYDVDKKEVLEIRVNGEVNRVGIDREILVNGQRQSTNSPIHEGDAIDVLTYKPTVADLKLMPLPMIFHVNGEEVEFPIQEILITSQGRTVSEAEPLYDGMDLRIDGYKQMPILSEILPYVKFPEGERSGSLLTLIVNGQPAEFTTVLRPGDRLTVAWRNNA</sequence>
<keyword evidence="3" id="KW-1185">Reference proteome</keyword>
<organism evidence="2 3">
    <name type="scientific">Desulfosporosinus orientis (strain ATCC 19365 / DSM 765 / NCIMB 8382 / VKM B-1628 / Singapore I)</name>
    <name type="common">Desulfotomaculum orientis</name>
    <dbReference type="NCBI Taxonomy" id="768706"/>
    <lineage>
        <taxon>Bacteria</taxon>
        <taxon>Bacillati</taxon>
        <taxon>Bacillota</taxon>
        <taxon>Clostridia</taxon>
        <taxon>Eubacteriales</taxon>
        <taxon>Desulfitobacteriaceae</taxon>
        <taxon>Desulfosporosinus</taxon>
    </lineage>
</organism>
<evidence type="ECO:0000313" key="2">
    <source>
        <dbReference type="EMBL" id="AET68853.1"/>
    </source>
</evidence>
<evidence type="ECO:0000313" key="3">
    <source>
        <dbReference type="Proteomes" id="UP000006346"/>
    </source>
</evidence>
<gene>
    <name evidence="2" type="ordered locus">Desor_3355</name>
</gene>
<dbReference type="SMART" id="SM00842">
    <property type="entry name" value="FtsA"/>
    <property type="match status" value="1"/>
</dbReference>
<name>G7WDU6_DESOD</name>
<dbReference type="PATRIC" id="fig|768706.3.peg.3384"/>
<dbReference type="HOGENOM" id="CLU_010661_0_0_9"/>
<dbReference type="InterPro" id="IPR043129">
    <property type="entry name" value="ATPase_NBD"/>
</dbReference>
<evidence type="ECO:0000259" key="1">
    <source>
        <dbReference type="SMART" id="SM00842"/>
    </source>
</evidence>
<dbReference type="EMBL" id="CP003108">
    <property type="protein sequence ID" value="AET68853.1"/>
    <property type="molecule type" value="Genomic_DNA"/>
</dbReference>
<dbReference type="CDD" id="cd24004">
    <property type="entry name" value="ASKHA_NBD_PilM-like"/>
    <property type="match status" value="1"/>
</dbReference>
<dbReference type="GO" id="GO:0051301">
    <property type="term" value="P:cell division"/>
    <property type="evidence" value="ECO:0007669"/>
    <property type="project" value="UniProtKB-KW"/>
</dbReference>